<evidence type="ECO:0000313" key="4">
    <source>
        <dbReference type="RefSeq" id="XP_033535233.1"/>
    </source>
</evidence>
<dbReference type="AlphaFoldDB" id="A0A6G1G6F6"/>
<feature type="region of interest" description="Disordered" evidence="1">
    <location>
        <begin position="1"/>
        <end position="30"/>
    </location>
</feature>
<dbReference type="GeneID" id="54419706"/>
<reference evidence="4" key="3">
    <citation type="submission" date="2025-04" db="UniProtKB">
        <authorList>
            <consortium name="RefSeq"/>
        </authorList>
    </citation>
    <scope>IDENTIFICATION</scope>
    <source>
        <strain evidence="4">CBS 781.70</strain>
    </source>
</reference>
<evidence type="ECO:0000313" key="3">
    <source>
        <dbReference type="Proteomes" id="UP000504638"/>
    </source>
</evidence>
<keyword evidence="3" id="KW-1185">Reference proteome</keyword>
<dbReference type="OrthoDB" id="332281at2759"/>
<dbReference type="EMBL" id="ML975154">
    <property type="protein sequence ID" value="KAF1813602.1"/>
    <property type="molecule type" value="Genomic_DNA"/>
</dbReference>
<reference evidence="2 4" key="1">
    <citation type="submission" date="2020-01" db="EMBL/GenBank/DDBJ databases">
        <authorList>
            <consortium name="DOE Joint Genome Institute"/>
            <person name="Haridas S."/>
            <person name="Albert R."/>
            <person name="Binder M."/>
            <person name="Bloem J."/>
            <person name="Labutti K."/>
            <person name="Salamov A."/>
            <person name="Andreopoulos B."/>
            <person name="Baker S.E."/>
            <person name="Barry K."/>
            <person name="Bills G."/>
            <person name="Bluhm B.H."/>
            <person name="Cannon C."/>
            <person name="Castanera R."/>
            <person name="Culley D.E."/>
            <person name="Daum C."/>
            <person name="Ezra D."/>
            <person name="Gonzalez J.B."/>
            <person name="Henrissat B."/>
            <person name="Kuo A."/>
            <person name="Liang C."/>
            <person name="Lipzen A."/>
            <person name="Lutzoni F."/>
            <person name="Magnuson J."/>
            <person name="Mondo S."/>
            <person name="Nolan M."/>
            <person name="Ohm R."/>
            <person name="Pangilinan J."/>
            <person name="Park H.-J."/>
            <person name="Ramirez L."/>
            <person name="Alfaro M."/>
            <person name="Sun H."/>
            <person name="Tritt A."/>
            <person name="Yoshinaga Y."/>
            <person name="Zwiers L.-H."/>
            <person name="Turgeon B.G."/>
            <person name="Goodwin S.B."/>
            <person name="Spatafora J.W."/>
            <person name="Crous P.W."/>
            <person name="Grigoriev I.V."/>
        </authorList>
    </citation>
    <scope>NUCLEOTIDE SEQUENCE</scope>
    <source>
        <strain evidence="2 4">CBS 781.70</strain>
    </source>
</reference>
<dbReference type="RefSeq" id="XP_033535233.1">
    <property type="nucleotide sequence ID" value="XM_033679136.1"/>
</dbReference>
<proteinExistence type="predicted"/>
<feature type="compositionally biased region" description="Basic and acidic residues" evidence="1">
    <location>
        <begin position="1"/>
        <end position="10"/>
    </location>
</feature>
<evidence type="ECO:0000313" key="2">
    <source>
        <dbReference type="EMBL" id="KAF1813602.1"/>
    </source>
</evidence>
<reference evidence="4" key="2">
    <citation type="submission" date="2020-04" db="EMBL/GenBank/DDBJ databases">
        <authorList>
            <consortium name="NCBI Genome Project"/>
        </authorList>
    </citation>
    <scope>NUCLEOTIDE SEQUENCE</scope>
    <source>
        <strain evidence="4">CBS 781.70</strain>
    </source>
</reference>
<name>A0A6G1G6F6_9PEZI</name>
<sequence>MIDSTGKVEGDSDDDESEEDEEDGDEEELVGAVPLFRLRRHVEMYLSLEHLSKELGPEHPFLTAQEARVMQVKNTILLDLGTALKQARSTKVPNMTRIMAIMGLYRDLDEAKEALKVIKNDATRKVG</sequence>
<gene>
    <name evidence="2 4" type="ORF">P152DRAFT_456985</name>
</gene>
<protein>
    <submittedName>
        <fullName evidence="2 4">Uncharacterized protein</fullName>
    </submittedName>
</protein>
<dbReference type="Proteomes" id="UP000504638">
    <property type="component" value="Unplaced"/>
</dbReference>
<feature type="compositionally biased region" description="Acidic residues" evidence="1">
    <location>
        <begin position="11"/>
        <end position="29"/>
    </location>
</feature>
<evidence type="ECO:0000256" key="1">
    <source>
        <dbReference type="SAM" id="MobiDB-lite"/>
    </source>
</evidence>
<accession>A0A6G1G6F6</accession>
<organism evidence="2">
    <name type="scientific">Eremomyces bilateralis CBS 781.70</name>
    <dbReference type="NCBI Taxonomy" id="1392243"/>
    <lineage>
        <taxon>Eukaryota</taxon>
        <taxon>Fungi</taxon>
        <taxon>Dikarya</taxon>
        <taxon>Ascomycota</taxon>
        <taxon>Pezizomycotina</taxon>
        <taxon>Dothideomycetes</taxon>
        <taxon>Dothideomycetes incertae sedis</taxon>
        <taxon>Eremomycetales</taxon>
        <taxon>Eremomycetaceae</taxon>
        <taxon>Eremomyces</taxon>
    </lineage>
</organism>